<dbReference type="AlphaFoldDB" id="A0A8I6TEM2"/>
<name>A0A8I6TEM2_CIMLE</name>
<sequence>MDFKGIVLVLTVFCLLSSVHAAKCSQKKPAAAIDWGLFKGEWYQYKSFGDGFHRTFSRCLKDVYVTKDDSSSYREHSYMTRLLPIHFSSKNLINVISTSTFTLKSNGWFSSDVTFTLLDADYSNYAVLWSCKDGLFKTSESSWILTKSREPQFSLDTQQKLEASLQKFGLSLAQYGDVSQSSCN</sequence>
<dbReference type="InterPro" id="IPR000566">
    <property type="entry name" value="Lipocln_cytosolic_FA-bd_dom"/>
</dbReference>
<dbReference type="OrthoDB" id="565904at2759"/>
<keyword evidence="5" id="KW-1185">Reference proteome</keyword>
<dbReference type="Proteomes" id="UP000494040">
    <property type="component" value="Unassembled WGS sequence"/>
</dbReference>
<dbReference type="EnsemblMetazoa" id="XM_014394404.2">
    <property type="protein sequence ID" value="XP_014249890.1"/>
    <property type="gene ID" value="LOC106666887"/>
</dbReference>
<evidence type="ECO:0000313" key="4">
    <source>
        <dbReference type="EnsemblMetazoa" id="XP_014249890.1"/>
    </source>
</evidence>
<reference evidence="4" key="1">
    <citation type="submission" date="2022-01" db="UniProtKB">
        <authorList>
            <consortium name="EnsemblMetazoa"/>
        </authorList>
    </citation>
    <scope>IDENTIFICATION</scope>
</reference>
<dbReference type="Gene3D" id="2.40.128.20">
    <property type="match status" value="1"/>
</dbReference>
<dbReference type="SUPFAM" id="SSF50814">
    <property type="entry name" value="Lipocalins"/>
    <property type="match status" value="1"/>
</dbReference>
<evidence type="ECO:0000256" key="1">
    <source>
        <dbReference type="ARBA" id="ARBA00006889"/>
    </source>
</evidence>
<dbReference type="InterPro" id="IPR012674">
    <property type="entry name" value="Calycin"/>
</dbReference>
<dbReference type="PIRSF" id="PIRSF036893">
    <property type="entry name" value="Lipocalin_ApoD"/>
    <property type="match status" value="1"/>
</dbReference>
<evidence type="ECO:0000313" key="5">
    <source>
        <dbReference type="Proteomes" id="UP000494040"/>
    </source>
</evidence>
<accession>A0A8I6TEM2</accession>
<dbReference type="RefSeq" id="XP_014249890.1">
    <property type="nucleotide sequence ID" value="XM_014394404.2"/>
</dbReference>
<feature type="domain" description="Lipocalin/cytosolic fatty-acid binding" evidence="3">
    <location>
        <begin position="100"/>
        <end position="180"/>
    </location>
</feature>
<feature type="signal peptide" evidence="2">
    <location>
        <begin position="1"/>
        <end position="21"/>
    </location>
</feature>
<evidence type="ECO:0000259" key="3">
    <source>
        <dbReference type="Pfam" id="PF00061"/>
    </source>
</evidence>
<dbReference type="KEGG" id="clec:106666887"/>
<keyword evidence="2" id="KW-0732">Signal</keyword>
<dbReference type="Pfam" id="PF00061">
    <property type="entry name" value="Lipocalin"/>
    <property type="match status" value="1"/>
</dbReference>
<comment type="similarity">
    <text evidence="1 2">Belongs to the calycin superfamily. Lipocalin family.</text>
</comment>
<evidence type="ECO:0000256" key="2">
    <source>
        <dbReference type="PIRNR" id="PIRNR036893"/>
    </source>
</evidence>
<protein>
    <recommendedName>
        <fullName evidence="3">Lipocalin/cytosolic fatty-acid binding domain-containing protein</fullName>
    </recommendedName>
</protein>
<feature type="chain" id="PRO_5035350997" description="Lipocalin/cytosolic fatty-acid binding domain-containing protein" evidence="2">
    <location>
        <begin position="22"/>
        <end position="184"/>
    </location>
</feature>
<dbReference type="InterPro" id="IPR022271">
    <property type="entry name" value="Lipocalin_ApoD"/>
</dbReference>
<dbReference type="GeneID" id="106666887"/>
<organism evidence="4 5">
    <name type="scientific">Cimex lectularius</name>
    <name type="common">Bed bug</name>
    <name type="synonym">Acanthia lectularia</name>
    <dbReference type="NCBI Taxonomy" id="79782"/>
    <lineage>
        <taxon>Eukaryota</taxon>
        <taxon>Metazoa</taxon>
        <taxon>Ecdysozoa</taxon>
        <taxon>Arthropoda</taxon>
        <taxon>Hexapoda</taxon>
        <taxon>Insecta</taxon>
        <taxon>Pterygota</taxon>
        <taxon>Neoptera</taxon>
        <taxon>Paraneoptera</taxon>
        <taxon>Hemiptera</taxon>
        <taxon>Heteroptera</taxon>
        <taxon>Panheteroptera</taxon>
        <taxon>Cimicomorpha</taxon>
        <taxon>Cimicidae</taxon>
        <taxon>Cimex</taxon>
    </lineage>
</organism>
<dbReference type="OMA" id="YHTESSW"/>
<proteinExistence type="inferred from homology"/>